<feature type="domain" description="EAL" evidence="5">
    <location>
        <begin position="566"/>
        <end position="818"/>
    </location>
</feature>
<gene>
    <name evidence="8" type="ORF">GCM10011357_30580</name>
</gene>
<keyword evidence="9" id="KW-1185">Reference proteome</keyword>
<feature type="modified residue" description="4-aspartylphosphate" evidence="3">
    <location>
        <position position="182"/>
    </location>
</feature>
<feature type="domain" description="Response regulatory" evidence="4">
    <location>
        <begin position="133"/>
        <end position="250"/>
    </location>
</feature>
<dbReference type="Pfam" id="PF00990">
    <property type="entry name" value="GGDEF"/>
    <property type="match status" value="1"/>
</dbReference>
<dbReference type="Pfam" id="PF00072">
    <property type="entry name" value="Response_reg"/>
    <property type="match status" value="2"/>
</dbReference>
<reference evidence="9" key="1">
    <citation type="journal article" date="2019" name="Int. J. Syst. Evol. Microbiol.">
        <title>The Global Catalogue of Microorganisms (GCM) 10K type strain sequencing project: providing services to taxonomists for standard genome sequencing and annotation.</title>
        <authorList>
            <consortium name="The Broad Institute Genomics Platform"/>
            <consortium name="The Broad Institute Genome Sequencing Center for Infectious Disease"/>
            <person name="Wu L."/>
            <person name="Ma J."/>
        </authorList>
    </citation>
    <scope>NUCLEOTIDE SEQUENCE [LARGE SCALE GENOMIC DNA]</scope>
    <source>
        <strain evidence="9">CGMCC 1.12923</strain>
    </source>
</reference>
<feature type="modified residue" description="4-aspartylphosphate" evidence="3">
    <location>
        <position position="308"/>
    </location>
</feature>
<dbReference type="InterPro" id="IPR008207">
    <property type="entry name" value="Sig_transdc_His_kin_Hpt_dom"/>
</dbReference>
<organism evidence="8 9">
    <name type="scientific">Lacimicrobium alkaliphilum</name>
    <dbReference type="NCBI Taxonomy" id="1526571"/>
    <lineage>
        <taxon>Bacteria</taxon>
        <taxon>Pseudomonadati</taxon>
        <taxon>Pseudomonadota</taxon>
        <taxon>Gammaproteobacteria</taxon>
        <taxon>Alteromonadales</taxon>
        <taxon>Alteromonadaceae</taxon>
        <taxon>Lacimicrobium</taxon>
    </lineage>
</organism>
<keyword evidence="1" id="KW-0902">Two-component regulatory system</keyword>
<feature type="domain" description="HPt" evidence="7">
    <location>
        <begin position="8"/>
        <end position="103"/>
    </location>
</feature>
<dbReference type="SUPFAM" id="SSF47226">
    <property type="entry name" value="Histidine-containing phosphotransfer domain, HPT domain"/>
    <property type="match status" value="1"/>
</dbReference>
<evidence type="ECO:0000313" key="8">
    <source>
        <dbReference type="EMBL" id="GGD73375.1"/>
    </source>
</evidence>
<dbReference type="InterPro" id="IPR001789">
    <property type="entry name" value="Sig_transdc_resp-reg_receiver"/>
</dbReference>
<dbReference type="Gene3D" id="1.20.120.160">
    <property type="entry name" value="HPT domain"/>
    <property type="match status" value="1"/>
</dbReference>
<dbReference type="CDD" id="cd01949">
    <property type="entry name" value="GGDEF"/>
    <property type="match status" value="1"/>
</dbReference>
<dbReference type="Gene3D" id="3.40.50.2300">
    <property type="match status" value="2"/>
</dbReference>
<dbReference type="Gene3D" id="3.20.20.450">
    <property type="entry name" value="EAL domain"/>
    <property type="match status" value="1"/>
</dbReference>
<dbReference type="SMART" id="SM00052">
    <property type="entry name" value="EAL"/>
    <property type="match status" value="1"/>
</dbReference>
<dbReference type="EMBL" id="BMGJ01000014">
    <property type="protein sequence ID" value="GGD73375.1"/>
    <property type="molecule type" value="Genomic_DNA"/>
</dbReference>
<dbReference type="InterPro" id="IPR036641">
    <property type="entry name" value="HPT_dom_sf"/>
</dbReference>
<dbReference type="RefSeq" id="WP_099035722.1">
    <property type="nucleotide sequence ID" value="NZ_BMGJ01000014.1"/>
</dbReference>
<comment type="caution">
    <text evidence="8">The sequence shown here is derived from an EMBL/GenBank/DDBJ whole genome shotgun (WGS) entry which is preliminary data.</text>
</comment>
<dbReference type="PROSITE" id="PS50110">
    <property type="entry name" value="RESPONSE_REGULATORY"/>
    <property type="match status" value="2"/>
</dbReference>
<evidence type="ECO:0000256" key="2">
    <source>
        <dbReference type="PROSITE-ProRule" id="PRU00110"/>
    </source>
</evidence>
<dbReference type="PROSITE" id="PS50887">
    <property type="entry name" value="GGDEF"/>
    <property type="match status" value="1"/>
</dbReference>
<dbReference type="NCBIfam" id="TIGR00254">
    <property type="entry name" value="GGDEF"/>
    <property type="match status" value="1"/>
</dbReference>
<dbReference type="InterPro" id="IPR001633">
    <property type="entry name" value="EAL_dom"/>
</dbReference>
<dbReference type="SMART" id="SM00267">
    <property type="entry name" value="GGDEF"/>
    <property type="match status" value="1"/>
</dbReference>
<protein>
    <recommendedName>
        <fullName evidence="10">Histidine kinase</fullName>
    </recommendedName>
</protein>
<dbReference type="SUPFAM" id="SSF52172">
    <property type="entry name" value="CheY-like"/>
    <property type="match status" value="2"/>
</dbReference>
<dbReference type="PROSITE" id="PS50894">
    <property type="entry name" value="HPT"/>
    <property type="match status" value="1"/>
</dbReference>
<dbReference type="CDD" id="cd01948">
    <property type="entry name" value="EAL"/>
    <property type="match status" value="1"/>
</dbReference>
<accession>A0ABQ1RMP0</accession>
<dbReference type="Proteomes" id="UP000614272">
    <property type="component" value="Unassembled WGS sequence"/>
</dbReference>
<dbReference type="InterPro" id="IPR050706">
    <property type="entry name" value="Cyclic-di-GMP_PDE-like"/>
</dbReference>
<evidence type="ECO:0000313" key="9">
    <source>
        <dbReference type="Proteomes" id="UP000614272"/>
    </source>
</evidence>
<feature type="modified residue" description="Phosphohistidine" evidence="2">
    <location>
        <position position="49"/>
    </location>
</feature>
<evidence type="ECO:0000259" key="4">
    <source>
        <dbReference type="PROSITE" id="PS50110"/>
    </source>
</evidence>
<keyword evidence="3" id="KW-0597">Phosphoprotein</keyword>
<evidence type="ECO:0000259" key="5">
    <source>
        <dbReference type="PROSITE" id="PS50883"/>
    </source>
</evidence>
<dbReference type="InterPro" id="IPR011006">
    <property type="entry name" value="CheY-like_superfamily"/>
</dbReference>
<dbReference type="PANTHER" id="PTHR33121">
    <property type="entry name" value="CYCLIC DI-GMP PHOSPHODIESTERASE PDEF"/>
    <property type="match status" value="1"/>
</dbReference>
<dbReference type="PROSITE" id="PS50883">
    <property type="entry name" value="EAL"/>
    <property type="match status" value="1"/>
</dbReference>
<dbReference type="InterPro" id="IPR035919">
    <property type="entry name" value="EAL_sf"/>
</dbReference>
<evidence type="ECO:0000259" key="7">
    <source>
        <dbReference type="PROSITE" id="PS50894"/>
    </source>
</evidence>
<evidence type="ECO:0008006" key="10">
    <source>
        <dbReference type="Google" id="ProtNLM"/>
    </source>
</evidence>
<dbReference type="InterPro" id="IPR000160">
    <property type="entry name" value="GGDEF_dom"/>
</dbReference>
<feature type="domain" description="GGDEF" evidence="6">
    <location>
        <begin position="423"/>
        <end position="557"/>
    </location>
</feature>
<dbReference type="SUPFAM" id="SSF55073">
    <property type="entry name" value="Nucleotide cyclase"/>
    <property type="match status" value="1"/>
</dbReference>
<dbReference type="SMART" id="SM00448">
    <property type="entry name" value="REC"/>
    <property type="match status" value="2"/>
</dbReference>
<evidence type="ECO:0000259" key="6">
    <source>
        <dbReference type="PROSITE" id="PS50887"/>
    </source>
</evidence>
<dbReference type="SUPFAM" id="SSF141868">
    <property type="entry name" value="EAL domain-like"/>
    <property type="match status" value="1"/>
</dbReference>
<proteinExistence type="predicted"/>
<dbReference type="Pfam" id="PF00563">
    <property type="entry name" value="EAL"/>
    <property type="match status" value="1"/>
</dbReference>
<dbReference type="InterPro" id="IPR029787">
    <property type="entry name" value="Nucleotide_cyclase"/>
</dbReference>
<evidence type="ECO:0000256" key="3">
    <source>
        <dbReference type="PROSITE-ProRule" id="PRU00169"/>
    </source>
</evidence>
<evidence type="ECO:0000256" key="1">
    <source>
        <dbReference type="ARBA" id="ARBA00023012"/>
    </source>
</evidence>
<dbReference type="Gene3D" id="3.30.70.270">
    <property type="match status" value="1"/>
</dbReference>
<dbReference type="CDD" id="cd00156">
    <property type="entry name" value="REC"/>
    <property type="match status" value="2"/>
</dbReference>
<name>A0ABQ1RMP0_9ALTE</name>
<dbReference type="PANTHER" id="PTHR33121:SF79">
    <property type="entry name" value="CYCLIC DI-GMP PHOSPHODIESTERASE PDED-RELATED"/>
    <property type="match status" value="1"/>
</dbReference>
<dbReference type="InterPro" id="IPR043128">
    <property type="entry name" value="Rev_trsase/Diguanyl_cyclase"/>
</dbReference>
<feature type="domain" description="Response regulatory" evidence="4">
    <location>
        <begin position="259"/>
        <end position="375"/>
    </location>
</feature>
<sequence length="818" mass="91897">MPSVNTNKLNTLQTNYKLHLAQYRARLTELWPKAAQDPEKRQEALTIAHRLAGSGQAYGFRDISQGAKELENALERVDKLSQKELISAVSHPFNTLLNILQQHEIAKDTLDEGTVTEGSFLTDTGNGPQQNINLLIVDDDKDFSARLLHTLETYGYRGKVESDIANLEHAVSIHDPLALLVDMDFYGHRFAGAKQVSLWRQKNGEPLPVIFISKHDSFELRLASVRAGGNHFLSKPLDIPKLVALLHSELNLAPAEPYRVIIVDDDRDLLSLYESILDDAGYVVSTATGAESALNLLDQSRPELILIDVNMPGCNGIELGRIIRQHEEFSVIPLLFISASANTDMELACARLTNDEFINKPIEPWRLVMMVKSRVVKGRQLRKQDHTLINADSAVAHDALTALPRLSHLRLAIDKTLQQKQQGFTALVKLDIRDFHTINNLHGKFFGDQILQRLAWELGQHIKSESLLCRENGDEFLIFTTGHDSRDALHEYINNMIKVIEEIEVISEQGQAVLSVDVGIAIAAKNDRAADKLIDHADMALFKAKAANGPELVYFDDSLQSEQKYRFNLEQAIKTGLNSGQFVAAYQPIFSVNEQTLVGFEALARWQHPERGLLGPGEFIPLMEERGLISQLTEQMLTHVALQLSSWQLQHPALFVSLNLSALDIQKPVFIEKLTSLITTYGLSADRIVLEITESLLLCDWQKASPVLESLRALGVRLALDDFGTGYSSLSYLHRINADKLKIDRSFIEHWSRTGDARLLKTMVQLGINMNMTVIAEGIERVEELDFLRQLGSEQYQGFLTARPMLLDELERDGWLLR</sequence>